<evidence type="ECO:0000313" key="2">
    <source>
        <dbReference type="Proteomes" id="UP000887013"/>
    </source>
</evidence>
<comment type="caution">
    <text evidence="1">The sequence shown here is derived from an EMBL/GenBank/DDBJ whole genome shotgun (WGS) entry which is preliminary data.</text>
</comment>
<sequence length="69" mass="8000">MEKLIEKVFLPPPNVPLTPILEDKTPIQFRHPLSTLSANKRRDTLSIEIATPRWDPSLFDNRRIVHSGR</sequence>
<accession>A0A8X6PA35</accession>
<evidence type="ECO:0000313" key="1">
    <source>
        <dbReference type="EMBL" id="GFT59960.1"/>
    </source>
</evidence>
<dbReference type="Proteomes" id="UP000887013">
    <property type="component" value="Unassembled WGS sequence"/>
</dbReference>
<proteinExistence type="predicted"/>
<gene>
    <name evidence="1" type="ORF">NPIL_209791</name>
</gene>
<name>A0A8X6PA35_NEPPI</name>
<protein>
    <submittedName>
        <fullName evidence="1">Uncharacterized protein</fullName>
    </submittedName>
</protein>
<keyword evidence="2" id="KW-1185">Reference proteome</keyword>
<dbReference type="AlphaFoldDB" id="A0A8X6PA35"/>
<dbReference type="EMBL" id="BMAW01018758">
    <property type="protein sequence ID" value="GFT59960.1"/>
    <property type="molecule type" value="Genomic_DNA"/>
</dbReference>
<reference evidence="1" key="1">
    <citation type="submission" date="2020-08" db="EMBL/GenBank/DDBJ databases">
        <title>Multicomponent nature underlies the extraordinary mechanical properties of spider dragline silk.</title>
        <authorList>
            <person name="Kono N."/>
            <person name="Nakamura H."/>
            <person name="Mori M."/>
            <person name="Yoshida Y."/>
            <person name="Ohtoshi R."/>
            <person name="Malay A.D."/>
            <person name="Moran D.A.P."/>
            <person name="Tomita M."/>
            <person name="Numata K."/>
            <person name="Arakawa K."/>
        </authorList>
    </citation>
    <scope>NUCLEOTIDE SEQUENCE</scope>
</reference>
<organism evidence="1 2">
    <name type="scientific">Nephila pilipes</name>
    <name type="common">Giant wood spider</name>
    <name type="synonym">Nephila maculata</name>
    <dbReference type="NCBI Taxonomy" id="299642"/>
    <lineage>
        <taxon>Eukaryota</taxon>
        <taxon>Metazoa</taxon>
        <taxon>Ecdysozoa</taxon>
        <taxon>Arthropoda</taxon>
        <taxon>Chelicerata</taxon>
        <taxon>Arachnida</taxon>
        <taxon>Araneae</taxon>
        <taxon>Araneomorphae</taxon>
        <taxon>Entelegynae</taxon>
        <taxon>Araneoidea</taxon>
        <taxon>Nephilidae</taxon>
        <taxon>Nephila</taxon>
    </lineage>
</organism>